<dbReference type="Gene3D" id="3.10.20.310">
    <property type="entry name" value="membrane protein fhac"/>
    <property type="match status" value="5"/>
</dbReference>
<dbReference type="InterPro" id="IPR023707">
    <property type="entry name" value="OM_assembly_BamA"/>
</dbReference>
<dbReference type="AlphaFoldDB" id="A0A937LBX7"/>
<dbReference type="GO" id="GO:0043165">
    <property type="term" value="P:Gram-negative-bacterium-type cell outer membrane assembly"/>
    <property type="evidence" value="ECO:0007669"/>
    <property type="project" value="UniProtKB-UniRule"/>
</dbReference>
<keyword evidence="5 8" id="KW-0677">Repeat</keyword>
<feature type="domain" description="POTRA" evidence="10">
    <location>
        <begin position="92"/>
        <end position="172"/>
    </location>
</feature>
<evidence type="ECO:0000256" key="9">
    <source>
        <dbReference type="NCBIfam" id="TIGR03303"/>
    </source>
</evidence>
<comment type="subunit">
    <text evidence="8">Part of the Bam complex.</text>
</comment>
<reference evidence="11" key="1">
    <citation type="submission" date="2020-10" db="EMBL/GenBank/DDBJ databases">
        <title>Microbiome of the Black Sea water column analyzed by genome centric metagenomics.</title>
        <authorList>
            <person name="Cabello-Yeves P.J."/>
            <person name="Callieri C."/>
            <person name="Picazo A."/>
            <person name="Mehrshad M."/>
            <person name="Haro-Moreno J.M."/>
            <person name="Roda-Garcia J."/>
            <person name="Dzembekova N."/>
            <person name="Slabakova V."/>
            <person name="Slabakova N."/>
            <person name="Moncheva S."/>
            <person name="Rodriguez-Valera F."/>
        </authorList>
    </citation>
    <scope>NUCLEOTIDE SEQUENCE</scope>
    <source>
        <strain evidence="11">BS307-5m-G49</strain>
    </source>
</reference>
<feature type="domain" description="POTRA" evidence="10">
    <location>
        <begin position="24"/>
        <end position="91"/>
    </location>
</feature>
<comment type="function">
    <text evidence="8">Part of the outer membrane protein assembly complex, which is involved in assembly and insertion of beta-barrel proteins into the outer membrane.</text>
</comment>
<comment type="similarity">
    <text evidence="8">Belongs to the BamA family.</text>
</comment>
<keyword evidence="2 8" id="KW-1134">Transmembrane beta strand</keyword>
<comment type="caution">
    <text evidence="11">The sequence shown here is derived from an EMBL/GenBank/DDBJ whole genome shotgun (WGS) entry which is preliminary data.</text>
</comment>
<dbReference type="EMBL" id="JADHQC010000001">
    <property type="protein sequence ID" value="MBL6811351.1"/>
    <property type="molecule type" value="Genomic_DNA"/>
</dbReference>
<sequence>MFKRFFIFLILFSPYSYLQDTNSWVIDDIRITGLQRVSAGSVFAVMPVGLGDEINKNIFKEIASSIFETGKFDDVKLGRDGNALLIDLQERPTIDEIVIDGNKQIKTDDLLDGLKKSGISEGALYKRSVFESLSVELERQYSSQGKYSAEVKVSTEDLPKNRIKLSVIIDEGESATLRKINIVGNKLLEDQEILDEFKLKEKNWLSVFSRGSGYSRENLKGDLETLESIYKNQGYLKFNVDSTMVSISKDKKDIYITIKVTEGEVYRVSDVKLAGDLEDKEIFVRSLIQIPVDEIYIEGFLKATEDRITNLLENLGYTNAEVSTSKDINEKDKTVALTLFVDPGQRTMVNRISFEGNERTHDVVLRREMRQMEKSWVSNNLLETSKLRLDRLGFFKNVKYEKNSVPGSTDEVDVIFKVEEQFSGSIGGSLGYGAYGFNLGANYSEKNAFGTGNSVSVGVNYSEWRQDVSFNFFDPYFTIDGIGLGYGAFYRKTDYGNFNIAAYNTDSYGGSVRFDLPISEIEGLGLSLGYDNTKLATNLYSSRQIIDFYNSEGRNFTTYNASVSWRRITLDRGLFPTSGSSNAISLSLSLPGSNLNYGRFTHDFKYFEPLPRGLIFGYRSKIGYLFAYGDTNTAPPYQYFYAGGMRSVRGFKQNYLGPKAVYSSGFSPNRQRPVGGPYSVTGGFDLIIPLTFVPDPRSIRGSVFLDYGNVFSDGCRSYETNCYEFDLSELRYSIGVGVTWITALGPLSFALSSVFNDSPTDRTETFQFEIGTQF</sequence>
<dbReference type="InterPro" id="IPR000184">
    <property type="entry name" value="Bac_surfAg_D15"/>
</dbReference>
<organism evidence="11 12">
    <name type="scientific">SAR86 cluster bacterium</name>
    <dbReference type="NCBI Taxonomy" id="2030880"/>
    <lineage>
        <taxon>Bacteria</taxon>
        <taxon>Pseudomonadati</taxon>
        <taxon>Pseudomonadota</taxon>
        <taxon>Gammaproteobacteria</taxon>
        <taxon>SAR86 cluster</taxon>
    </lineage>
</organism>
<protein>
    <recommendedName>
        <fullName evidence="8 9">Outer membrane protein assembly factor BamA</fullName>
    </recommendedName>
</protein>
<evidence type="ECO:0000256" key="2">
    <source>
        <dbReference type="ARBA" id="ARBA00022452"/>
    </source>
</evidence>
<comment type="subcellular location">
    <subcellularLocation>
        <location evidence="8">Cell outer membrane</location>
    </subcellularLocation>
    <subcellularLocation>
        <location evidence="1">Membrane</location>
    </subcellularLocation>
</comment>
<evidence type="ECO:0000256" key="8">
    <source>
        <dbReference type="HAMAP-Rule" id="MF_01430"/>
    </source>
</evidence>
<dbReference type="PROSITE" id="PS51779">
    <property type="entry name" value="POTRA"/>
    <property type="match status" value="4"/>
</dbReference>
<evidence type="ECO:0000313" key="11">
    <source>
        <dbReference type="EMBL" id="MBL6811351.1"/>
    </source>
</evidence>
<keyword evidence="3 8" id="KW-0812">Transmembrane</keyword>
<dbReference type="Proteomes" id="UP000744438">
    <property type="component" value="Unassembled WGS sequence"/>
</dbReference>
<accession>A0A937LBX7</accession>
<evidence type="ECO:0000256" key="6">
    <source>
        <dbReference type="ARBA" id="ARBA00023136"/>
    </source>
</evidence>
<dbReference type="Gene3D" id="2.40.160.50">
    <property type="entry name" value="membrane protein fhac: a member of the omp85/tpsb transporter family"/>
    <property type="match status" value="1"/>
</dbReference>
<gene>
    <name evidence="8 11" type="primary">bamA</name>
    <name evidence="11" type="ORF">ISQ63_00540</name>
</gene>
<keyword evidence="4 8" id="KW-0732">Signal</keyword>
<dbReference type="NCBIfam" id="TIGR03303">
    <property type="entry name" value="OM_YaeT"/>
    <property type="match status" value="1"/>
</dbReference>
<name>A0A937LBX7_9GAMM</name>
<dbReference type="Pfam" id="PF01103">
    <property type="entry name" value="Omp85"/>
    <property type="match status" value="1"/>
</dbReference>
<dbReference type="PIRSF" id="PIRSF006076">
    <property type="entry name" value="OM_assembly_OMP85"/>
    <property type="match status" value="1"/>
</dbReference>
<dbReference type="Pfam" id="PF07244">
    <property type="entry name" value="POTRA"/>
    <property type="match status" value="4"/>
</dbReference>
<feature type="domain" description="POTRA" evidence="10">
    <location>
        <begin position="347"/>
        <end position="421"/>
    </location>
</feature>
<dbReference type="InterPro" id="IPR039910">
    <property type="entry name" value="D15-like"/>
</dbReference>
<evidence type="ECO:0000256" key="1">
    <source>
        <dbReference type="ARBA" id="ARBA00004370"/>
    </source>
</evidence>
<evidence type="ECO:0000313" key="12">
    <source>
        <dbReference type="Proteomes" id="UP000744438"/>
    </source>
</evidence>
<dbReference type="GO" id="GO:0051205">
    <property type="term" value="P:protein insertion into membrane"/>
    <property type="evidence" value="ECO:0007669"/>
    <property type="project" value="UniProtKB-UniRule"/>
</dbReference>
<dbReference type="InterPro" id="IPR034746">
    <property type="entry name" value="POTRA"/>
</dbReference>
<dbReference type="InterPro" id="IPR010827">
    <property type="entry name" value="BamA/TamA_POTRA"/>
</dbReference>
<dbReference type="HAMAP" id="MF_01430">
    <property type="entry name" value="OM_assembly_BamA"/>
    <property type="match status" value="1"/>
</dbReference>
<dbReference type="GO" id="GO:1990063">
    <property type="term" value="C:Bam protein complex"/>
    <property type="evidence" value="ECO:0007669"/>
    <property type="project" value="TreeGrafter"/>
</dbReference>
<evidence type="ECO:0000256" key="3">
    <source>
        <dbReference type="ARBA" id="ARBA00022692"/>
    </source>
</evidence>
<dbReference type="PANTHER" id="PTHR12815:SF23">
    <property type="entry name" value="OUTER MEMBRANE PROTEIN ASSEMBLY FACTOR BAMA"/>
    <property type="match status" value="1"/>
</dbReference>
<proteinExistence type="inferred from homology"/>
<evidence type="ECO:0000256" key="7">
    <source>
        <dbReference type="ARBA" id="ARBA00023237"/>
    </source>
</evidence>
<evidence type="ECO:0000259" key="10">
    <source>
        <dbReference type="PROSITE" id="PS51779"/>
    </source>
</evidence>
<keyword evidence="6 8" id="KW-0472">Membrane</keyword>
<dbReference type="PANTHER" id="PTHR12815">
    <property type="entry name" value="SORTING AND ASSEMBLY MACHINERY SAMM50 PROTEIN FAMILY MEMBER"/>
    <property type="match status" value="1"/>
</dbReference>
<feature type="domain" description="POTRA" evidence="10">
    <location>
        <begin position="175"/>
        <end position="263"/>
    </location>
</feature>
<evidence type="ECO:0000256" key="5">
    <source>
        <dbReference type="ARBA" id="ARBA00022737"/>
    </source>
</evidence>
<keyword evidence="7 8" id="KW-0998">Cell outer membrane</keyword>
<evidence type="ECO:0000256" key="4">
    <source>
        <dbReference type="ARBA" id="ARBA00022729"/>
    </source>
</evidence>